<dbReference type="InterPro" id="IPR029068">
    <property type="entry name" value="Glyas_Bleomycin-R_OHBP_Dase"/>
</dbReference>
<dbReference type="RefSeq" id="WP_131758861.1">
    <property type="nucleotide sequence ID" value="NZ_CAACUY010000061.1"/>
</dbReference>
<dbReference type="InterPro" id="IPR004360">
    <property type="entry name" value="Glyas_Fos-R_dOase_dom"/>
</dbReference>
<dbReference type="EMBL" id="JBHTGP010000013">
    <property type="protein sequence ID" value="MFD0688188.1"/>
    <property type="molecule type" value="Genomic_DNA"/>
</dbReference>
<feature type="domain" description="VOC" evidence="1">
    <location>
        <begin position="11"/>
        <end position="128"/>
    </location>
</feature>
<organism evidence="2 3">
    <name type="scientific">Actinomadura fibrosa</name>
    <dbReference type="NCBI Taxonomy" id="111802"/>
    <lineage>
        <taxon>Bacteria</taxon>
        <taxon>Bacillati</taxon>
        <taxon>Actinomycetota</taxon>
        <taxon>Actinomycetes</taxon>
        <taxon>Streptosporangiales</taxon>
        <taxon>Thermomonosporaceae</taxon>
        <taxon>Actinomadura</taxon>
    </lineage>
</organism>
<evidence type="ECO:0000313" key="3">
    <source>
        <dbReference type="Proteomes" id="UP001597063"/>
    </source>
</evidence>
<proteinExistence type="predicted"/>
<dbReference type="SUPFAM" id="SSF54593">
    <property type="entry name" value="Glyoxalase/Bleomycin resistance protein/Dihydroxybiphenyl dioxygenase"/>
    <property type="match status" value="2"/>
</dbReference>
<dbReference type="InterPro" id="IPR037523">
    <property type="entry name" value="VOC_core"/>
</dbReference>
<accession>A0ABW2XNT0</accession>
<sequence length="269" mass="29664">MPEVSGYDPGWPTWAELASPDPEASRAFYCGLFDWYSYTLTVADLGDYEIFTLGDVQGPEVAGMQTLADDSLPSSWTCYFRTDDVDAAVETVRAAGGQELMEPTDVAGLGRMALCSDLEGADFALWLPFDLRGAGVADEPSAVCWVELACRDVERARRFYGEVFGWKAVDRSYYSRTYTNFKIGEWSVAGLVPLDEFWGPEVPPHWVPYFEVADCDASAERAVGLGARIDLGPTDIAPGRFSVLTDPTGARLTIIKPDRRRHALFDRGT</sequence>
<evidence type="ECO:0000259" key="1">
    <source>
        <dbReference type="PROSITE" id="PS51819"/>
    </source>
</evidence>
<reference evidence="3" key="1">
    <citation type="journal article" date="2019" name="Int. J. Syst. Evol. Microbiol.">
        <title>The Global Catalogue of Microorganisms (GCM) 10K type strain sequencing project: providing services to taxonomists for standard genome sequencing and annotation.</title>
        <authorList>
            <consortium name="The Broad Institute Genomics Platform"/>
            <consortium name="The Broad Institute Genome Sequencing Center for Infectious Disease"/>
            <person name="Wu L."/>
            <person name="Ma J."/>
        </authorList>
    </citation>
    <scope>NUCLEOTIDE SEQUENCE [LARGE SCALE GENOMIC DNA]</scope>
    <source>
        <strain evidence="3">JCM 9371</strain>
    </source>
</reference>
<dbReference type="PANTHER" id="PTHR33993:SF14">
    <property type="entry name" value="GB|AAF24581.1"/>
    <property type="match status" value="1"/>
</dbReference>
<dbReference type="InterPro" id="IPR052164">
    <property type="entry name" value="Anthracycline_SecMetBiosynth"/>
</dbReference>
<dbReference type="Pfam" id="PF00903">
    <property type="entry name" value="Glyoxalase"/>
    <property type="match status" value="2"/>
</dbReference>
<keyword evidence="3" id="KW-1185">Reference proteome</keyword>
<protein>
    <submittedName>
        <fullName evidence="2">VOC family protein</fullName>
    </submittedName>
</protein>
<dbReference type="Gene3D" id="3.10.180.10">
    <property type="entry name" value="2,3-Dihydroxybiphenyl 1,2-Dioxygenase, domain 1"/>
    <property type="match status" value="2"/>
</dbReference>
<evidence type="ECO:0000313" key="2">
    <source>
        <dbReference type="EMBL" id="MFD0688188.1"/>
    </source>
</evidence>
<dbReference type="CDD" id="cd07247">
    <property type="entry name" value="SgaA_N_like"/>
    <property type="match status" value="2"/>
</dbReference>
<comment type="caution">
    <text evidence="2">The sequence shown here is derived from an EMBL/GenBank/DDBJ whole genome shotgun (WGS) entry which is preliminary data.</text>
</comment>
<dbReference type="PROSITE" id="PS51819">
    <property type="entry name" value="VOC"/>
    <property type="match status" value="2"/>
</dbReference>
<dbReference type="Proteomes" id="UP001597063">
    <property type="component" value="Unassembled WGS sequence"/>
</dbReference>
<dbReference type="PANTHER" id="PTHR33993">
    <property type="entry name" value="GLYOXALASE-RELATED"/>
    <property type="match status" value="1"/>
</dbReference>
<name>A0ABW2XNT0_9ACTN</name>
<feature type="domain" description="VOC" evidence="1">
    <location>
        <begin position="142"/>
        <end position="257"/>
    </location>
</feature>
<gene>
    <name evidence="2" type="ORF">ACFQZM_27095</name>
</gene>